<accession>A0A371DPY6</accession>
<reference evidence="1 2" key="1">
    <citation type="journal article" date="2018" name="Biotechnol. Biofuels">
        <title>Integrative visual omics of the white-rot fungus Polyporus brumalis exposes the biotechnological potential of its oxidative enzymes for delignifying raw plant biomass.</title>
        <authorList>
            <person name="Miyauchi S."/>
            <person name="Rancon A."/>
            <person name="Drula E."/>
            <person name="Hage H."/>
            <person name="Chaduli D."/>
            <person name="Favel A."/>
            <person name="Grisel S."/>
            <person name="Henrissat B."/>
            <person name="Herpoel-Gimbert I."/>
            <person name="Ruiz-Duenas F.J."/>
            <person name="Chevret D."/>
            <person name="Hainaut M."/>
            <person name="Lin J."/>
            <person name="Wang M."/>
            <person name="Pangilinan J."/>
            <person name="Lipzen A."/>
            <person name="Lesage-Meessen L."/>
            <person name="Navarro D."/>
            <person name="Riley R."/>
            <person name="Grigoriev I.V."/>
            <person name="Zhou S."/>
            <person name="Raouche S."/>
            <person name="Rosso M.N."/>
        </authorList>
    </citation>
    <scope>NUCLEOTIDE SEQUENCE [LARGE SCALE GENOMIC DNA]</scope>
    <source>
        <strain evidence="1 2">BRFM 1820</strain>
    </source>
</reference>
<organism evidence="1 2">
    <name type="scientific">Lentinus brumalis</name>
    <dbReference type="NCBI Taxonomy" id="2498619"/>
    <lineage>
        <taxon>Eukaryota</taxon>
        <taxon>Fungi</taxon>
        <taxon>Dikarya</taxon>
        <taxon>Basidiomycota</taxon>
        <taxon>Agaricomycotina</taxon>
        <taxon>Agaricomycetes</taxon>
        <taxon>Polyporales</taxon>
        <taxon>Polyporaceae</taxon>
        <taxon>Lentinus</taxon>
    </lineage>
</organism>
<name>A0A371DPY6_9APHY</name>
<proteinExistence type="predicted"/>
<dbReference type="EMBL" id="KZ857384">
    <property type="protein sequence ID" value="RDX54599.1"/>
    <property type="molecule type" value="Genomic_DNA"/>
</dbReference>
<sequence>MSASGVFGSRHPASALAPRNVRRTARLRRRWSWTCRYAGFRHRNGSSWPVKMGVRMHSDAAGFLLISTSSRLSCFSLFPFSSSAVWRSLIAQHNSNRVLLYLPHFDATSMANFDHNGPWTPGYSSIPRSTADKLHHHTDPYLYGSDVGPSICGQTMRVLASWQRHWGWSAFLGGYWRSLGLCWMGWYSPSRSVFKSDAAISNRTSDRHIRDS</sequence>
<dbReference type="Proteomes" id="UP000256964">
    <property type="component" value="Unassembled WGS sequence"/>
</dbReference>
<protein>
    <submittedName>
        <fullName evidence="1">Uncharacterized protein</fullName>
    </submittedName>
</protein>
<gene>
    <name evidence="1" type="ORF">OH76DRAFT_980098</name>
</gene>
<evidence type="ECO:0000313" key="1">
    <source>
        <dbReference type="EMBL" id="RDX54599.1"/>
    </source>
</evidence>
<evidence type="ECO:0000313" key="2">
    <source>
        <dbReference type="Proteomes" id="UP000256964"/>
    </source>
</evidence>
<keyword evidence="2" id="KW-1185">Reference proteome</keyword>
<dbReference type="AlphaFoldDB" id="A0A371DPY6"/>